<dbReference type="InterPro" id="IPR020846">
    <property type="entry name" value="MFS_dom"/>
</dbReference>
<dbReference type="OrthoDB" id="5062115at2759"/>
<reference evidence="11 12" key="1">
    <citation type="journal article" date="2017" name="Nat. Ecol. Evol.">
        <title>Scallop genome provides insights into evolution of bilaterian karyotype and development.</title>
        <authorList>
            <person name="Wang S."/>
            <person name="Zhang J."/>
            <person name="Jiao W."/>
            <person name="Li J."/>
            <person name="Xun X."/>
            <person name="Sun Y."/>
            <person name="Guo X."/>
            <person name="Huan P."/>
            <person name="Dong B."/>
            <person name="Zhang L."/>
            <person name="Hu X."/>
            <person name="Sun X."/>
            <person name="Wang J."/>
            <person name="Zhao C."/>
            <person name="Wang Y."/>
            <person name="Wang D."/>
            <person name="Huang X."/>
            <person name="Wang R."/>
            <person name="Lv J."/>
            <person name="Li Y."/>
            <person name="Zhang Z."/>
            <person name="Liu B."/>
            <person name="Lu W."/>
            <person name="Hui Y."/>
            <person name="Liang J."/>
            <person name="Zhou Z."/>
            <person name="Hou R."/>
            <person name="Li X."/>
            <person name="Liu Y."/>
            <person name="Li H."/>
            <person name="Ning X."/>
            <person name="Lin Y."/>
            <person name="Zhao L."/>
            <person name="Xing Q."/>
            <person name="Dou J."/>
            <person name="Li Y."/>
            <person name="Mao J."/>
            <person name="Guo H."/>
            <person name="Dou H."/>
            <person name="Li T."/>
            <person name="Mu C."/>
            <person name="Jiang W."/>
            <person name="Fu Q."/>
            <person name="Fu X."/>
            <person name="Miao Y."/>
            <person name="Liu J."/>
            <person name="Yu Q."/>
            <person name="Li R."/>
            <person name="Liao H."/>
            <person name="Li X."/>
            <person name="Kong Y."/>
            <person name="Jiang Z."/>
            <person name="Chourrout D."/>
            <person name="Li R."/>
            <person name="Bao Z."/>
        </authorList>
    </citation>
    <scope>NUCLEOTIDE SEQUENCE [LARGE SCALE GENOMIC DNA]</scope>
    <source>
        <strain evidence="11 12">PY_sf001</strain>
    </source>
</reference>
<comment type="similarity">
    <text evidence="2 8">Belongs to the organo anion transporter (TC 2.A.60) family.</text>
</comment>
<comment type="caution">
    <text evidence="11">The sequence shown here is derived from an EMBL/GenBank/DDBJ whole genome shotgun (WGS) entry which is preliminary data.</text>
</comment>
<keyword evidence="5 8" id="KW-1133">Transmembrane helix</keyword>
<evidence type="ECO:0000256" key="4">
    <source>
        <dbReference type="ARBA" id="ARBA00022692"/>
    </source>
</evidence>
<dbReference type="GO" id="GO:0043252">
    <property type="term" value="P:sodium-independent organic anion transport"/>
    <property type="evidence" value="ECO:0007669"/>
    <property type="project" value="TreeGrafter"/>
</dbReference>
<dbReference type="Proteomes" id="UP000242188">
    <property type="component" value="Unassembled WGS sequence"/>
</dbReference>
<keyword evidence="3" id="KW-1003">Cell membrane</keyword>
<feature type="transmembrane region" description="Helical" evidence="8">
    <location>
        <begin position="235"/>
        <end position="260"/>
    </location>
</feature>
<dbReference type="PROSITE" id="PS50850">
    <property type="entry name" value="MFS"/>
    <property type="match status" value="1"/>
</dbReference>
<evidence type="ECO:0000256" key="3">
    <source>
        <dbReference type="ARBA" id="ARBA00022475"/>
    </source>
</evidence>
<feature type="transmembrane region" description="Helical" evidence="8">
    <location>
        <begin position="619"/>
        <end position="639"/>
    </location>
</feature>
<organism evidence="11 12">
    <name type="scientific">Mizuhopecten yessoensis</name>
    <name type="common">Japanese scallop</name>
    <name type="synonym">Patinopecten yessoensis</name>
    <dbReference type="NCBI Taxonomy" id="6573"/>
    <lineage>
        <taxon>Eukaryota</taxon>
        <taxon>Metazoa</taxon>
        <taxon>Spiralia</taxon>
        <taxon>Lophotrochozoa</taxon>
        <taxon>Mollusca</taxon>
        <taxon>Bivalvia</taxon>
        <taxon>Autobranchia</taxon>
        <taxon>Pteriomorphia</taxon>
        <taxon>Pectinida</taxon>
        <taxon>Pectinoidea</taxon>
        <taxon>Pectinidae</taxon>
        <taxon>Mizuhopecten</taxon>
    </lineage>
</organism>
<dbReference type="InterPro" id="IPR002350">
    <property type="entry name" value="Kazal_dom"/>
</dbReference>
<dbReference type="SUPFAM" id="SSF100895">
    <property type="entry name" value="Kazal-type serine protease inhibitors"/>
    <property type="match status" value="1"/>
</dbReference>
<keyword evidence="8" id="KW-0813">Transport</keyword>
<evidence type="ECO:0000256" key="8">
    <source>
        <dbReference type="RuleBase" id="RU362056"/>
    </source>
</evidence>
<feature type="transmembrane region" description="Helical" evidence="8">
    <location>
        <begin position="83"/>
        <end position="99"/>
    </location>
</feature>
<accession>A0A210PZ38</accession>
<dbReference type="NCBIfam" id="TIGR00805">
    <property type="entry name" value="oat"/>
    <property type="match status" value="1"/>
</dbReference>
<dbReference type="PANTHER" id="PTHR11388">
    <property type="entry name" value="ORGANIC ANION TRANSPORTER"/>
    <property type="match status" value="1"/>
</dbReference>
<gene>
    <name evidence="11" type="ORF">KP79_PYT23924</name>
</gene>
<dbReference type="GO" id="GO:0006811">
    <property type="term" value="P:monoatomic ion transport"/>
    <property type="evidence" value="ECO:0007669"/>
    <property type="project" value="UniProtKB-KW"/>
</dbReference>
<dbReference type="Gene3D" id="1.20.1250.20">
    <property type="entry name" value="MFS general substrate transporter like domains"/>
    <property type="match status" value="1"/>
</dbReference>
<feature type="transmembrane region" description="Helical" evidence="8">
    <location>
        <begin position="196"/>
        <end position="214"/>
    </location>
</feature>
<evidence type="ECO:0000256" key="6">
    <source>
        <dbReference type="ARBA" id="ARBA00023136"/>
    </source>
</evidence>
<keyword evidence="6 8" id="KW-0472">Membrane</keyword>
<feature type="domain" description="Major facilitator superfamily (MFS) profile" evidence="9">
    <location>
        <begin position="45"/>
        <end position="645"/>
    </location>
</feature>
<feature type="transmembrane region" description="Helical" evidence="8">
    <location>
        <begin position="111"/>
        <end position="132"/>
    </location>
</feature>
<evidence type="ECO:0000256" key="7">
    <source>
        <dbReference type="ARBA" id="ARBA00023157"/>
    </source>
</evidence>
<feature type="transmembrane region" description="Helical" evidence="8">
    <location>
        <begin position="45"/>
        <end position="63"/>
    </location>
</feature>
<dbReference type="InterPro" id="IPR004156">
    <property type="entry name" value="OATP"/>
</dbReference>
<feature type="transmembrane region" description="Helical" evidence="8">
    <location>
        <begin position="572"/>
        <end position="599"/>
    </location>
</feature>
<comment type="subcellular location">
    <subcellularLocation>
        <location evidence="1 8">Cell membrane</location>
        <topology evidence="1 8">Multi-pass membrane protein</topology>
    </subcellularLocation>
</comment>
<dbReference type="InterPro" id="IPR036259">
    <property type="entry name" value="MFS_trans_sf"/>
</dbReference>
<evidence type="ECO:0000256" key="2">
    <source>
        <dbReference type="ARBA" id="ARBA00009657"/>
    </source>
</evidence>
<dbReference type="Pfam" id="PF07648">
    <property type="entry name" value="Kazal_2"/>
    <property type="match status" value="1"/>
</dbReference>
<evidence type="ECO:0000256" key="5">
    <source>
        <dbReference type="ARBA" id="ARBA00022989"/>
    </source>
</evidence>
<feature type="transmembrane region" description="Helical" evidence="8">
    <location>
        <begin position="350"/>
        <end position="369"/>
    </location>
</feature>
<dbReference type="SUPFAM" id="SSF103473">
    <property type="entry name" value="MFS general substrate transporter"/>
    <property type="match status" value="1"/>
</dbReference>
<dbReference type="GO" id="GO:0015347">
    <property type="term" value="F:sodium-independent organic anion transmembrane transporter activity"/>
    <property type="evidence" value="ECO:0007669"/>
    <property type="project" value="TreeGrafter"/>
</dbReference>
<keyword evidence="12" id="KW-1185">Reference proteome</keyword>
<evidence type="ECO:0000256" key="1">
    <source>
        <dbReference type="ARBA" id="ARBA00004651"/>
    </source>
</evidence>
<dbReference type="PROSITE" id="PS51465">
    <property type="entry name" value="KAZAL_2"/>
    <property type="match status" value="1"/>
</dbReference>
<dbReference type="InterPro" id="IPR036058">
    <property type="entry name" value="Kazal_dom_sf"/>
</dbReference>
<protein>
    <recommendedName>
        <fullName evidence="8">Solute carrier organic anion transporter family member</fullName>
    </recommendedName>
</protein>
<feature type="transmembrane region" description="Helical" evidence="8">
    <location>
        <begin position="529"/>
        <end position="552"/>
    </location>
</feature>
<feature type="domain" description="Kazal-like" evidence="10">
    <location>
        <begin position="459"/>
        <end position="512"/>
    </location>
</feature>
<proteinExistence type="inferred from homology"/>
<evidence type="ECO:0000313" key="11">
    <source>
        <dbReference type="EMBL" id="OWF41742.1"/>
    </source>
</evidence>
<name>A0A210PZ38_MIZYE</name>
<sequence>MGDKPKSAKLASDTESGASADEEVLCGLYGLKISSLQCFANVQSFTFFYGLAGLMTQTLTFYVNSQVPNMEKQFGLSSAESGLLMSFNDIGFLLCSLFISSLARFVHIPRFLFYCTLLYGFSGIICSIPHYITPNIEDLYVTSGKTPDLALPNNITETESSIMPLCVPELQLENRNFTTCEDDNRKKIFKMVSPEFKALAIGIIAIGMMVQGIGKAPRAPFVTVYIDDNVEKRKTGFYIGIMSAAATMGPALAFGLGGYLSKIYVTLEDVPITPKDPRFIGAWWLGFLVFGLGSLLVAIPIILFPNRIKWNQKKVEEYRKDMPKEKPLLTTRAKVKDRVSSYWRIMKNPIYISILVTNCAMVCGQAGYISFLAKYIQTQFGTPLWQSNLILAVTKLVGLAIGAFVGGFLTRKIPMIPRNTFGLLLILFVVQNGTFIFGFFLGCDQPRVVGPESYHGIAALPLSNCSRGCNCDGEQFFSICGSDGVNYHSPCFAGCLKSLSGGGLYENCTCIGDGGTARAGMCDSDCKTLIPWSIFTFIGSVAGMAKAMLSFIAKIRCVEDRDKSTAMGIQSFFLSLLAFLPAPILFGLIIDTTCLIWMTGCSGGGACLFYDIEDFRNKIHLSSLMFYTVAAGSTTFAFIKTRKWKTWRPRGHNKEKTVLCMPS</sequence>
<keyword evidence="4 8" id="KW-0812">Transmembrane</keyword>
<feature type="transmembrane region" description="Helical" evidence="8">
    <location>
        <begin position="389"/>
        <end position="409"/>
    </location>
</feature>
<evidence type="ECO:0000259" key="10">
    <source>
        <dbReference type="PROSITE" id="PS51465"/>
    </source>
</evidence>
<evidence type="ECO:0000313" key="12">
    <source>
        <dbReference type="Proteomes" id="UP000242188"/>
    </source>
</evidence>
<dbReference type="AlphaFoldDB" id="A0A210PZ38"/>
<keyword evidence="7" id="KW-1015">Disulfide bond</keyword>
<evidence type="ECO:0000259" key="9">
    <source>
        <dbReference type="PROSITE" id="PS50850"/>
    </source>
</evidence>
<dbReference type="GO" id="GO:0016323">
    <property type="term" value="C:basolateral plasma membrane"/>
    <property type="evidence" value="ECO:0007669"/>
    <property type="project" value="TreeGrafter"/>
</dbReference>
<feature type="transmembrane region" description="Helical" evidence="8">
    <location>
        <begin position="421"/>
        <end position="441"/>
    </location>
</feature>
<dbReference type="EMBL" id="NEDP02005359">
    <property type="protein sequence ID" value="OWF41742.1"/>
    <property type="molecule type" value="Genomic_DNA"/>
</dbReference>
<dbReference type="PANTHER" id="PTHR11388:SF142">
    <property type="entry name" value="SOLUTE CARRIER ORGANIC ANION TRANSPORTER FAMILY MEMBER 5A1"/>
    <property type="match status" value="1"/>
</dbReference>
<dbReference type="CDD" id="cd17336">
    <property type="entry name" value="MFS_SLCO_OATP"/>
    <property type="match status" value="1"/>
</dbReference>
<dbReference type="Pfam" id="PF03137">
    <property type="entry name" value="OATP"/>
    <property type="match status" value="1"/>
</dbReference>
<feature type="transmembrane region" description="Helical" evidence="8">
    <location>
        <begin position="280"/>
        <end position="304"/>
    </location>
</feature>
<keyword evidence="8" id="KW-0406">Ion transport</keyword>